<dbReference type="EnsemblBacteria" id="BAC91619">
    <property type="protein sequence ID" value="BAC91619"/>
    <property type="gene ID" value="BAC91619"/>
</dbReference>
<sequence>MGNEYFDTVITRARSARSPEAIAHLLKPVLLEMGGEFDAYLEQLLASTAAESSTARTLKLIARIWRELQSANRRQMQLRAYTRDLAEAAPDGWPGLLLAGMDPNGPLALTDDEWQTVAALLEKRGEEPSRLAAGLRRGLALYFQMEANLLDWLYTAGREPLGFVRTGPWGAWAGRLPAGQLRALFEALDRGESAGNFRAADKLDETAWIELTVLLRRIERHLVRSFEQRFANLGEQARLQVLTSTFLTFAIFWADFAQAMVRRQALSQASFQNALQILRAFAAQPYFPLYGGLLAVFDGPYLRAALTYLGEPLRADGMAAEKAKVLNLLGYTARLLGDYPRSLALHREALADPDNLTEARVWIAHWVNQGSTHLRLREFDAAVELFERALVYARQSGDLPGQAHALANLGNARTQALQFQEVLDAERYGEAEHYLQQGLELSRRAKERPAEVVALAGLGSLRLWMSQGGEAVALLEQGLTLAGGLGDLWWEGTLRAALAEALVGVEQPEAAVGQAAAAMLLLERLGVSDWRQPAGLLVVLRNRLDAGFDAALEAAGLPPAARERVEGLLGKYTDQGSP</sequence>
<evidence type="ECO:0000256" key="3">
    <source>
        <dbReference type="ARBA" id="ARBA00022737"/>
    </source>
</evidence>
<reference evidence="5 6" key="1">
    <citation type="journal article" date="2003" name="DNA Res.">
        <title>Complete genome structure of Gloeobacter violaceus PCC 7421, a cyanobacterium that lacks thylakoids.</title>
        <authorList>
            <person name="Nakamura Y."/>
            <person name="Kaneko T."/>
            <person name="Sato S."/>
            <person name="Mimuro M."/>
            <person name="Miyashita H."/>
            <person name="Tsuchiya T."/>
            <person name="Sasamoto S."/>
            <person name="Watanabe A."/>
            <person name="Kawashima K."/>
            <person name="Kishida Y."/>
            <person name="Kiyokawa C."/>
            <person name="Kohara M."/>
            <person name="Matsumoto M."/>
            <person name="Matsuno A."/>
            <person name="Nakazaki N."/>
            <person name="Shimpo S."/>
            <person name="Takeuchi C."/>
            <person name="Yamada M."/>
            <person name="Tabata S."/>
        </authorList>
    </citation>
    <scope>NUCLEOTIDE SEQUENCE [LARGE SCALE GENOMIC DNA]</scope>
    <source>
        <strain evidence="6">ATCC 29082 / PCC 7421</strain>
    </source>
</reference>
<dbReference type="RefSeq" id="WP_011143667.1">
    <property type="nucleotide sequence ID" value="NC_005125.1"/>
</dbReference>
<dbReference type="OrthoDB" id="428332at2"/>
<dbReference type="PANTHER" id="PTHR45954">
    <property type="entry name" value="LD33695P"/>
    <property type="match status" value="1"/>
</dbReference>
<name>Q7NF48_GLOVI</name>
<dbReference type="HOGENOM" id="CLU_434575_0_0_3"/>
<gene>
    <name evidence="5" type="ordered locus">glr3678</name>
</gene>
<dbReference type="KEGG" id="gvi:glr3678"/>
<evidence type="ECO:0000313" key="6">
    <source>
        <dbReference type="Proteomes" id="UP000000557"/>
    </source>
</evidence>
<dbReference type="eggNOG" id="COG0457">
    <property type="taxonomic scope" value="Bacteria"/>
</dbReference>
<dbReference type="EMBL" id="BA000045">
    <property type="protein sequence ID" value="BAC91619.1"/>
    <property type="molecule type" value="Genomic_DNA"/>
</dbReference>
<evidence type="ECO:0000256" key="4">
    <source>
        <dbReference type="PROSITE-ProRule" id="PRU00339"/>
    </source>
</evidence>
<evidence type="ECO:0000256" key="1">
    <source>
        <dbReference type="ARBA" id="ARBA00004496"/>
    </source>
</evidence>
<proteinExistence type="predicted"/>
<keyword evidence="2" id="KW-0963">Cytoplasm</keyword>
<dbReference type="SMART" id="SM00028">
    <property type="entry name" value="TPR"/>
    <property type="match status" value="3"/>
</dbReference>
<keyword evidence="4" id="KW-0802">TPR repeat</keyword>
<evidence type="ECO:0000313" key="5">
    <source>
        <dbReference type="EMBL" id="BAC91619.1"/>
    </source>
</evidence>
<dbReference type="SUPFAM" id="SSF48452">
    <property type="entry name" value="TPR-like"/>
    <property type="match status" value="1"/>
</dbReference>
<protein>
    <submittedName>
        <fullName evidence="5">Glr3678 protein</fullName>
    </submittedName>
</protein>
<dbReference type="PROSITE" id="PS50005">
    <property type="entry name" value="TPR"/>
    <property type="match status" value="1"/>
</dbReference>
<dbReference type="PANTHER" id="PTHR45954:SF1">
    <property type="entry name" value="LD33695P"/>
    <property type="match status" value="1"/>
</dbReference>
<dbReference type="InterPro" id="IPR011990">
    <property type="entry name" value="TPR-like_helical_dom_sf"/>
</dbReference>
<dbReference type="PATRIC" id="fig|251221.4.peg.3712"/>
<dbReference type="STRING" id="251221.gene:10761193"/>
<accession>Q7NF48</accession>
<dbReference type="GO" id="GO:0005737">
    <property type="term" value="C:cytoplasm"/>
    <property type="evidence" value="ECO:0007669"/>
    <property type="project" value="UniProtKB-SubCell"/>
</dbReference>
<keyword evidence="6" id="KW-1185">Reference proteome</keyword>
<feature type="repeat" description="TPR" evidence="4">
    <location>
        <begin position="363"/>
        <end position="396"/>
    </location>
</feature>
<dbReference type="AlphaFoldDB" id="Q7NF48"/>
<dbReference type="PhylomeDB" id="Q7NF48"/>
<reference evidence="5 6" key="2">
    <citation type="journal article" date="2003" name="DNA Res.">
        <title>Complete genome structure of Gloeobacter violaceus PCC 7421, a cyanobacterium that lacks thylakoids (supplement).</title>
        <authorList>
            <person name="Nakamura Y."/>
            <person name="Kaneko T."/>
            <person name="Sato S."/>
            <person name="Mimuro M."/>
            <person name="Miyashita H."/>
            <person name="Tsuchiya T."/>
            <person name="Sasamoto S."/>
            <person name="Watanabe A."/>
            <person name="Kawashima K."/>
            <person name="Kishida Y."/>
            <person name="Kiyokawa C."/>
            <person name="Kohara M."/>
            <person name="Matsumoto M."/>
            <person name="Matsuno A."/>
            <person name="Nakazaki N."/>
            <person name="Shimpo S."/>
            <person name="Takeuchi C."/>
            <person name="Yamada M."/>
            <person name="Tabata S."/>
        </authorList>
    </citation>
    <scope>NUCLEOTIDE SEQUENCE [LARGE SCALE GENOMIC DNA]</scope>
    <source>
        <strain evidence="6">ATCC 29082 / PCC 7421</strain>
    </source>
</reference>
<comment type="subcellular location">
    <subcellularLocation>
        <location evidence="1">Cytoplasm</location>
    </subcellularLocation>
</comment>
<dbReference type="Gene3D" id="1.25.40.10">
    <property type="entry name" value="Tetratricopeptide repeat domain"/>
    <property type="match status" value="2"/>
</dbReference>
<dbReference type="InterPro" id="IPR052386">
    <property type="entry name" value="GPSM"/>
</dbReference>
<evidence type="ECO:0000256" key="2">
    <source>
        <dbReference type="ARBA" id="ARBA00022490"/>
    </source>
</evidence>
<dbReference type="InterPro" id="IPR019734">
    <property type="entry name" value="TPR_rpt"/>
</dbReference>
<dbReference type="InParanoid" id="Q7NF48"/>
<organism evidence="5 6">
    <name type="scientific">Gloeobacter violaceus (strain ATCC 29082 / PCC 7421)</name>
    <dbReference type="NCBI Taxonomy" id="251221"/>
    <lineage>
        <taxon>Bacteria</taxon>
        <taxon>Bacillati</taxon>
        <taxon>Cyanobacteriota</taxon>
        <taxon>Cyanophyceae</taxon>
        <taxon>Gloeobacterales</taxon>
        <taxon>Gloeobacteraceae</taxon>
        <taxon>Gloeobacter</taxon>
    </lineage>
</organism>
<dbReference type="Proteomes" id="UP000000557">
    <property type="component" value="Chromosome"/>
</dbReference>
<keyword evidence="3" id="KW-0677">Repeat</keyword>